<evidence type="ECO:0000259" key="1">
    <source>
        <dbReference type="PROSITE" id="PS50994"/>
    </source>
</evidence>
<evidence type="ECO:0000313" key="2">
    <source>
        <dbReference type="EMBL" id="KAL0349430.1"/>
    </source>
</evidence>
<dbReference type="GO" id="GO:0003676">
    <property type="term" value="F:nucleic acid binding"/>
    <property type="evidence" value="ECO:0007669"/>
    <property type="project" value="InterPro"/>
</dbReference>
<protein>
    <submittedName>
        <fullName evidence="2">Retrovirus-related Pol polyprotein from transposon TNT 1-94</fullName>
    </submittedName>
</protein>
<dbReference type="InterPro" id="IPR036397">
    <property type="entry name" value="RNaseH_sf"/>
</dbReference>
<dbReference type="AlphaFoldDB" id="A0AAW2P0J9"/>
<sequence length="125" mass="14591">MTRKPFLRQSMRASGLLDLIDTDVCGPVNTQTRKGFSYFIMFIDDHLRYAYVYMVRYKSEGFVRFNGFRFEVKNQIGRKIRTLWSDRGGEYQSGEFLDYLKGNGIVSQTTPPKTPQLNDVAERKN</sequence>
<dbReference type="Gene3D" id="3.30.420.10">
    <property type="entry name" value="Ribonuclease H-like superfamily/Ribonuclease H"/>
    <property type="match status" value="1"/>
</dbReference>
<dbReference type="GO" id="GO:0015074">
    <property type="term" value="P:DNA integration"/>
    <property type="evidence" value="ECO:0007669"/>
    <property type="project" value="InterPro"/>
</dbReference>
<proteinExistence type="predicted"/>
<dbReference type="SUPFAM" id="SSF53098">
    <property type="entry name" value="Ribonuclease H-like"/>
    <property type="match status" value="1"/>
</dbReference>
<dbReference type="InterPro" id="IPR039537">
    <property type="entry name" value="Retrotran_Ty1/copia-like"/>
</dbReference>
<gene>
    <name evidence="2" type="ORF">Sangu_1170800</name>
</gene>
<reference evidence="2" key="2">
    <citation type="journal article" date="2024" name="Plant">
        <title>Genomic evolution and insights into agronomic trait innovations of Sesamum species.</title>
        <authorList>
            <person name="Miao H."/>
            <person name="Wang L."/>
            <person name="Qu L."/>
            <person name="Liu H."/>
            <person name="Sun Y."/>
            <person name="Le M."/>
            <person name="Wang Q."/>
            <person name="Wei S."/>
            <person name="Zheng Y."/>
            <person name="Lin W."/>
            <person name="Duan Y."/>
            <person name="Cao H."/>
            <person name="Xiong S."/>
            <person name="Wang X."/>
            <person name="Wei L."/>
            <person name="Li C."/>
            <person name="Ma Q."/>
            <person name="Ju M."/>
            <person name="Zhao R."/>
            <person name="Li G."/>
            <person name="Mu C."/>
            <person name="Tian Q."/>
            <person name="Mei H."/>
            <person name="Zhang T."/>
            <person name="Gao T."/>
            <person name="Zhang H."/>
        </authorList>
    </citation>
    <scope>NUCLEOTIDE SEQUENCE</scope>
    <source>
        <strain evidence="2">G01</strain>
    </source>
</reference>
<reference evidence="2" key="1">
    <citation type="submission" date="2020-06" db="EMBL/GenBank/DDBJ databases">
        <authorList>
            <person name="Li T."/>
            <person name="Hu X."/>
            <person name="Zhang T."/>
            <person name="Song X."/>
            <person name="Zhang H."/>
            <person name="Dai N."/>
            <person name="Sheng W."/>
            <person name="Hou X."/>
            <person name="Wei L."/>
        </authorList>
    </citation>
    <scope>NUCLEOTIDE SEQUENCE</scope>
    <source>
        <strain evidence="2">G01</strain>
        <tissue evidence="2">Leaf</tissue>
    </source>
</reference>
<dbReference type="PANTHER" id="PTHR42648:SF27">
    <property type="entry name" value="RNA-DIRECTED DNA POLYMERASE"/>
    <property type="match status" value="1"/>
</dbReference>
<dbReference type="InterPro" id="IPR001584">
    <property type="entry name" value="Integrase_cat-core"/>
</dbReference>
<dbReference type="EMBL" id="JACGWK010000006">
    <property type="protein sequence ID" value="KAL0349430.1"/>
    <property type="molecule type" value="Genomic_DNA"/>
</dbReference>
<dbReference type="PANTHER" id="PTHR42648">
    <property type="entry name" value="TRANSPOSASE, PUTATIVE-RELATED"/>
    <property type="match status" value="1"/>
</dbReference>
<feature type="domain" description="Integrase catalytic" evidence="1">
    <location>
        <begin position="1"/>
        <end position="125"/>
    </location>
</feature>
<organism evidence="2">
    <name type="scientific">Sesamum angustifolium</name>
    <dbReference type="NCBI Taxonomy" id="2727405"/>
    <lineage>
        <taxon>Eukaryota</taxon>
        <taxon>Viridiplantae</taxon>
        <taxon>Streptophyta</taxon>
        <taxon>Embryophyta</taxon>
        <taxon>Tracheophyta</taxon>
        <taxon>Spermatophyta</taxon>
        <taxon>Magnoliopsida</taxon>
        <taxon>eudicotyledons</taxon>
        <taxon>Gunneridae</taxon>
        <taxon>Pentapetalae</taxon>
        <taxon>asterids</taxon>
        <taxon>lamiids</taxon>
        <taxon>Lamiales</taxon>
        <taxon>Pedaliaceae</taxon>
        <taxon>Sesamum</taxon>
    </lineage>
</organism>
<name>A0AAW2P0J9_9LAMI</name>
<comment type="caution">
    <text evidence="2">The sequence shown here is derived from an EMBL/GenBank/DDBJ whole genome shotgun (WGS) entry which is preliminary data.</text>
</comment>
<dbReference type="InterPro" id="IPR012337">
    <property type="entry name" value="RNaseH-like_sf"/>
</dbReference>
<dbReference type="PROSITE" id="PS50994">
    <property type="entry name" value="INTEGRASE"/>
    <property type="match status" value="1"/>
</dbReference>
<accession>A0AAW2P0J9</accession>